<dbReference type="RefSeq" id="WP_212535905.1">
    <property type="nucleotide sequence ID" value="NZ_JAGTUU010000003.1"/>
</dbReference>
<dbReference type="InterPro" id="IPR021327">
    <property type="entry name" value="DUF2934"/>
</dbReference>
<name>A0A8J7WF50_9RHOB</name>
<sequence length="74" mass="8146">MPRTLPDSARIAETAYLIWLDEGRPEGRDLDHWLRAQEVLSAEKKPARKASSKKPAPKAAAKPRARKAATTPAT</sequence>
<gene>
    <name evidence="2" type="ORF">KB874_07250</name>
</gene>
<dbReference type="Pfam" id="PF11154">
    <property type="entry name" value="DUF2934"/>
    <property type="match status" value="1"/>
</dbReference>
<comment type="caution">
    <text evidence="2">The sequence shown here is derived from an EMBL/GenBank/DDBJ whole genome shotgun (WGS) entry which is preliminary data.</text>
</comment>
<dbReference type="EMBL" id="JAGTUU010000003">
    <property type="protein sequence ID" value="MBS0123928.1"/>
    <property type="molecule type" value="Genomic_DNA"/>
</dbReference>
<dbReference type="AlphaFoldDB" id="A0A8J7WF50"/>
<accession>A0A8J7WF50</accession>
<evidence type="ECO:0000313" key="2">
    <source>
        <dbReference type="EMBL" id="MBS0123928.1"/>
    </source>
</evidence>
<organism evidence="2 3">
    <name type="scientific">Thetidibacter halocola</name>
    <dbReference type="NCBI Taxonomy" id="2827239"/>
    <lineage>
        <taxon>Bacteria</taxon>
        <taxon>Pseudomonadati</taxon>
        <taxon>Pseudomonadota</taxon>
        <taxon>Alphaproteobacteria</taxon>
        <taxon>Rhodobacterales</taxon>
        <taxon>Roseobacteraceae</taxon>
        <taxon>Thetidibacter</taxon>
    </lineage>
</organism>
<reference evidence="2" key="1">
    <citation type="submission" date="2021-04" db="EMBL/GenBank/DDBJ databases">
        <authorList>
            <person name="Yoon J."/>
        </authorList>
    </citation>
    <scope>NUCLEOTIDE SEQUENCE</scope>
    <source>
        <strain evidence="2">KMU-90</strain>
    </source>
</reference>
<feature type="compositionally biased region" description="Basic residues" evidence="1">
    <location>
        <begin position="46"/>
        <end position="67"/>
    </location>
</feature>
<evidence type="ECO:0000313" key="3">
    <source>
        <dbReference type="Proteomes" id="UP000681356"/>
    </source>
</evidence>
<evidence type="ECO:0000256" key="1">
    <source>
        <dbReference type="SAM" id="MobiDB-lite"/>
    </source>
</evidence>
<protein>
    <submittedName>
        <fullName evidence="2">DUF2934 domain-containing protein</fullName>
    </submittedName>
</protein>
<keyword evidence="3" id="KW-1185">Reference proteome</keyword>
<proteinExistence type="predicted"/>
<dbReference type="Proteomes" id="UP000681356">
    <property type="component" value="Unassembled WGS sequence"/>
</dbReference>
<feature type="region of interest" description="Disordered" evidence="1">
    <location>
        <begin position="42"/>
        <end position="74"/>
    </location>
</feature>